<organism evidence="1 2">
    <name type="scientific">Merismopedia glauca CCAP 1448/3</name>
    <dbReference type="NCBI Taxonomy" id="1296344"/>
    <lineage>
        <taxon>Bacteria</taxon>
        <taxon>Bacillati</taxon>
        <taxon>Cyanobacteriota</taxon>
        <taxon>Cyanophyceae</taxon>
        <taxon>Synechococcales</taxon>
        <taxon>Merismopediaceae</taxon>
        <taxon>Merismopedia</taxon>
    </lineage>
</organism>
<accession>A0A2T1BX19</accession>
<proteinExistence type="predicted"/>
<reference evidence="1 2" key="2">
    <citation type="submission" date="2018-03" db="EMBL/GenBank/DDBJ databases">
        <title>The ancient ancestry and fast evolution of plastids.</title>
        <authorList>
            <person name="Moore K.R."/>
            <person name="Magnabosco C."/>
            <person name="Momper L."/>
            <person name="Gold D.A."/>
            <person name="Bosak T."/>
            <person name="Fournier G.P."/>
        </authorList>
    </citation>
    <scope>NUCLEOTIDE SEQUENCE [LARGE SCALE GENOMIC DNA]</scope>
    <source>
        <strain evidence="1 2">CCAP 1448/3</strain>
    </source>
</reference>
<dbReference type="EMBL" id="PVWJ01000193">
    <property type="protein sequence ID" value="PSB00541.1"/>
    <property type="molecule type" value="Genomic_DNA"/>
</dbReference>
<name>A0A2T1BX19_9CYAN</name>
<protein>
    <submittedName>
        <fullName evidence="1">Uncharacterized protein</fullName>
    </submittedName>
</protein>
<evidence type="ECO:0000313" key="1">
    <source>
        <dbReference type="EMBL" id="PSB00541.1"/>
    </source>
</evidence>
<dbReference type="Proteomes" id="UP000238762">
    <property type="component" value="Unassembled WGS sequence"/>
</dbReference>
<gene>
    <name evidence="1" type="ORF">C7B64_22935</name>
</gene>
<dbReference type="AlphaFoldDB" id="A0A2T1BX19"/>
<comment type="caution">
    <text evidence="1">The sequence shown here is derived from an EMBL/GenBank/DDBJ whole genome shotgun (WGS) entry which is preliminary data.</text>
</comment>
<evidence type="ECO:0000313" key="2">
    <source>
        <dbReference type="Proteomes" id="UP000238762"/>
    </source>
</evidence>
<sequence>MAYLLQKRQKAPNTHLSGAKHINQVKSQKLESKDFLQDYWWFVAYFLFSQTTTNQISGK</sequence>
<reference evidence="1 2" key="1">
    <citation type="submission" date="2018-02" db="EMBL/GenBank/DDBJ databases">
        <authorList>
            <person name="Cohen D.B."/>
            <person name="Kent A.D."/>
        </authorList>
    </citation>
    <scope>NUCLEOTIDE SEQUENCE [LARGE SCALE GENOMIC DNA]</scope>
    <source>
        <strain evidence="1 2">CCAP 1448/3</strain>
    </source>
</reference>
<keyword evidence="2" id="KW-1185">Reference proteome</keyword>